<evidence type="ECO:0000313" key="6">
    <source>
        <dbReference type="EMBL" id="ALC17227.1"/>
    </source>
</evidence>
<dbReference type="Pfam" id="PF02926">
    <property type="entry name" value="THUMP"/>
    <property type="match status" value="1"/>
</dbReference>
<dbReference type="STRING" id="1603606.DSOUD_2474"/>
<dbReference type="InterPro" id="IPR053943">
    <property type="entry name" value="RlmKL-like_Mtase_CS"/>
</dbReference>
<name>A0A0M4D216_9BACT</name>
<evidence type="ECO:0000259" key="3">
    <source>
        <dbReference type="Pfam" id="PF01170"/>
    </source>
</evidence>
<keyword evidence="2 6" id="KW-0808">Transferase</keyword>
<sequence>MKKTSEQLFAVTAPGLETVCAAELKALGIGEVRGVGGGVEFAGGLRELYLANLWLRSASRVVVRVGAVKCSDFPDLFRKSSRLPWGKFLSPATPVAVRAVCHRSRLMHTGRIAATIAEGIDSALGRSAPAEGGETQQILARFEDDLCLLSVDSSGELLHRRGYRVETAHAPLRETLAAGLLQLLGWQGDRALFDPMCGSGTLVIEGALLAGRRAPGMDRNFAFMNWPGYRPGLWEALRSEARRGEKTPAVFLSGCDRDVGAIDAARRNGERAGVGEAVVWDVRELTEQAPHPGPGLLLCNPPYGERLGRGEDLRPLYRQLGQVCRASFAGWQVAILCPDERLARATGLPLEKRAGLVNGGIDVTLYSTHN</sequence>
<dbReference type="KEGG" id="des:DSOUD_2474"/>
<dbReference type="InterPro" id="IPR054170">
    <property type="entry name" value="RlmL_1st"/>
</dbReference>
<dbReference type="Gene3D" id="3.40.50.150">
    <property type="entry name" value="Vaccinia Virus protein VP39"/>
    <property type="match status" value="1"/>
</dbReference>
<evidence type="ECO:0000259" key="4">
    <source>
        <dbReference type="Pfam" id="PF02926"/>
    </source>
</evidence>
<evidence type="ECO:0000256" key="1">
    <source>
        <dbReference type="ARBA" id="ARBA00022603"/>
    </source>
</evidence>
<dbReference type="Proteomes" id="UP000057158">
    <property type="component" value="Chromosome"/>
</dbReference>
<dbReference type="SUPFAM" id="SSF53335">
    <property type="entry name" value="S-adenosyl-L-methionine-dependent methyltransferases"/>
    <property type="match status" value="1"/>
</dbReference>
<protein>
    <submittedName>
        <fullName evidence="6">23S rRNA G2445 N2-methyltransferase RlmL</fullName>
    </submittedName>
</protein>
<dbReference type="InterPro" id="IPR029063">
    <property type="entry name" value="SAM-dependent_MTases_sf"/>
</dbReference>
<dbReference type="Gene3D" id="3.30.2130.30">
    <property type="match status" value="1"/>
</dbReference>
<dbReference type="EMBL" id="CP010802">
    <property type="protein sequence ID" value="ALC17227.1"/>
    <property type="molecule type" value="Genomic_DNA"/>
</dbReference>
<dbReference type="AlphaFoldDB" id="A0A0M4D216"/>
<dbReference type="GO" id="GO:0070043">
    <property type="term" value="F:rRNA (guanine-N7-)-methyltransferase activity"/>
    <property type="evidence" value="ECO:0007669"/>
    <property type="project" value="TreeGrafter"/>
</dbReference>
<organism evidence="6 7">
    <name type="scientific">Desulfuromonas soudanensis</name>
    <dbReference type="NCBI Taxonomy" id="1603606"/>
    <lineage>
        <taxon>Bacteria</taxon>
        <taxon>Pseudomonadati</taxon>
        <taxon>Thermodesulfobacteriota</taxon>
        <taxon>Desulfuromonadia</taxon>
        <taxon>Desulfuromonadales</taxon>
        <taxon>Desulfuromonadaceae</taxon>
        <taxon>Desulfuromonas</taxon>
    </lineage>
</organism>
<dbReference type="InterPro" id="IPR000241">
    <property type="entry name" value="RlmKL-like_Mtase"/>
</dbReference>
<evidence type="ECO:0000259" key="5">
    <source>
        <dbReference type="Pfam" id="PF22020"/>
    </source>
</evidence>
<dbReference type="Pfam" id="PF22020">
    <property type="entry name" value="RlmL_1st"/>
    <property type="match status" value="1"/>
</dbReference>
<evidence type="ECO:0000313" key="7">
    <source>
        <dbReference type="Proteomes" id="UP000057158"/>
    </source>
</evidence>
<evidence type="ECO:0000256" key="2">
    <source>
        <dbReference type="ARBA" id="ARBA00022679"/>
    </source>
</evidence>
<dbReference type="CDD" id="cd11715">
    <property type="entry name" value="THUMP_AdoMetMT"/>
    <property type="match status" value="1"/>
</dbReference>
<reference evidence="6 7" key="1">
    <citation type="submission" date="2015-07" db="EMBL/GenBank/DDBJ databases">
        <title>Isolation and Genomic Characterization of a Novel Halophilic Metal-Reducing Deltaproteobacterium from the Deep Subsurface.</title>
        <authorList>
            <person name="Badalamenti J.P."/>
            <person name="Summers Z.M."/>
            <person name="Gralnick J.A."/>
            <person name="Bond D.R."/>
        </authorList>
    </citation>
    <scope>NUCLEOTIDE SEQUENCE [LARGE SCALE GENOMIC DNA]</scope>
    <source>
        <strain evidence="6 7">WTL</strain>
    </source>
</reference>
<gene>
    <name evidence="6" type="ORF">DSOUD_2474</name>
</gene>
<dbReference type="GO" id="GO:0003723">
    <property type="term" value="F:RNA binding"/>
    <property type="evidence" value="ECO:0007669"/>
    <property type="project" value="InterPro"/>
</dbReference>
<accession>A0A0M4D216</accession>
<dbReference type="GO" id="GO:0008990">
    <property type="term" value="F:rRNA (guanine-N2-)-methyltransferase activity"/>
    <property type="evidence" value="ECO:0007669"/>
    <property type="project" value="TreeGrafter"/>
</dbReference>
<dbReference type="PANTHER" id="PTHR47313">
    <property type="entry name" value="RIBOSOMAL RNA LARGE SUBUNIT METHYLTRANSFERASE K/L"/>
    <property type="match status" value="1"/>
</dbReference>
<feature type="domain" description="THUMP" evidence="4">
    <location>
        <begin position="71"/>
        <end position="152"/>
    </location>
</feature>
<feature type="domain" description="RlmL ferredoxin-like" evidence="5">
    <location>
        <begin position="7"/>
        <end position="61"/>
    </location>
</feature>
<keyword evidence="1 6" id="KW-0489">Methyltransferase</keyword>
<dbReference type="RefSeq" id="WP_157671860.1">
    <property type="nucleotide sequence ID" value="NZ_CP010802.1"/>
</dbReference>
<proteinExistence type="predicted"/>
<dbReference type="PATRIC" id="fig|1603606.3.peg.2673"/>
<dbReference type="Pfam" id="PF01170">
    <property type="entry name" value="UPF0020"/>
    <property type="match status" value="1"/>
</dbReference>
<dbReference type="PANTHER" id="PTHR47313:SF1">
    <property type="entry name" value="RIBOSOMAL RNA LARGE SUBUNIT METHYLTRANSFERASE K_L"/>
    <property type="match status" value="1"/>
</dbReference>
<feature type="domain" description="Ribosomal RNA large subunit methyltransferase K/L-like methyltransferase" evidence="3">
    <location>
        <begin position="161"/>
        <end position="365"/>
    </location>
</feature>
<dbReference type="InterPro" id="IPR004114">
    <property type="entry name" value="THUMP_dom"/>
</dbReference>
<dbReference type="OrthoDB" id="9809404at2"/>
<dbReference type="PROSITE" id="PS01261">
    <property type="entry name" value="UPF0020"/>
    <property type="match status" value="1"/>
</dbReference>
<keyword evidence="7" id="KW-1185">Reference proteome</keyword>